<evidence type="ECO:0000259" key="14">
    <source>
        <dbReference type="Pfam" id="PF17766"/>
    </source>
</evidence>
<feature type="domain" description="Peptidase S8/S53" evidence="11">
    <location>
        <begin position="192"/>
        <end position="671"/>
    </location>
</feature>
<keyword evidence="4 10" id="KW-0732">Signal</keyword>
<proteinExistence type="inferred from homology"/>
<dbReference type="Gene3D" id="2.60.120.380">
    <property type="match status" value="1"/>
</dbReference>
<sequence length="1408" mass="143353">MPPARSRFRRRAAVAALTTLAMLGAAAVSAATSSAAPPPTSPVGVAAPGAGSRVTAAKASSPERYIVTLRDPAAASYAGGVAGKARTAPRQGEGLRADSAPVKAYREYLRGRQTTTAATVGSRVISSFSAALNGFTAELSAVQAEQLRTDPSVLSVVKDVLRKPLAVSSTDYLGLSGDNGVWATNGGVGKAGQGVVVGVVDTGIAPENPAFAGAPLGTTAGAEPYLDGSTIKYRKADGGTFTGACTTGVQFTAAACTTKLISARYFVDNFGADHIGTPQTGEYLSPRDGSEHGSHTSSTAAGAHDIEADLNGVPVGRFSGVSPAAKVAAYKACWSGPAAGPEDDGCATGDLLAAIDAAVADNVDVINYSIGMASGAESTDSIVDEAFRNAASAGIFVAAAGGNAGPDSSTVDNASPWITTAAASTIPSRTATVRLGDGTAVLGASVSLPGAPVDGPLVAASVAGTPTASQPSLCGPGSLDSAKVVGKIVLCERGTVDRLAKSAEVKRAGGIGVILVNPTPDSVDLDAHSLPTVAVDADRYDVLTAYAASDAPSATLVDGNPANLPEPATPQIAGFSSRGPVHADGGDLIKPDLAAPGVGILAAAANAAGQRPAYAFLSGTSMASPHVAGLAALYLGLHPSATPAEIKSALMTTTRPTAGESAGDVFAEGNGQVDPTRYLSPGLLYLNGPDDWAGYLAAIHGDASAPDPSDLNLASIGVGALAGRQTVTRTVTSTGAGTFTADPVSLPGVQTVVEPSTLSFTAAGQSKSFQVTFTRTTAPLDAYATGQLVWRSGEQTVRSALAVRPVALVTPAEVSASGSTGRTTLTVAGGDVLDVPLAVTGLSRGQRLDGSGTAGGATQNQVIEVPAATPHARFALTTGTAGADLDLSVYRINDYGDRLLVARAATPSAGEQIDLDDPQAGLYQVEVSFYAGTGVLGYSLTSYVLGSTEGSFAAAPTTVSLGIGSRTPVELSWQGLRPGGQYLSRVNYGDTGHTSYVVVTSDPRTGPPVGDPGARPRVSVKPDYALAGRPVAVVGSGLVPAVGYQVLLKGTAQVLASGRVSDDGRVGLLVTLPAGLKAGEQTVELRYAGKTVSDSLMVTPVVLRGLSGDDRQAFDGNPYVALVGAVSGKGSVRVTIKGRTSVYLDQTVAVDSGTLQAIDWTSARVETRAEKLTATLTVQLNHRRAGQSKTVSWTPAAGAASSASIAKASARQAQVSFTNRSERVVFPTLRYKLTSGDVVFATLQVDPEQTLSRTYDVTGVDRLDLVLDGAAVATYRNLDKSRLTGRPVMAEPFWATFHRGTGQQLQLTLTNRPAGYSGLFSLLLGQGTDIYTGPKELYAEDIPVVYSPEEKAPVSRTLNVPAGRPLWATAFYEVVRPDIQYLAVRTMLATPLTHADLAPVRGRPTFTG</sequence>
<feature type="region of interest" description="Disordered" evidence="9">
    <location>
        <begin position="278"/>
        <end position="300"/>
    </location>
</feature>
<evidence type="ECO:0000256" key="9">
    <source>
        <dbReference type="SAM" id="MobiDB-lite"/>
    </source>
</evidence>
<dbReference type="PRINTS" id="PR00723">
    <property type="entry name" value="SUBTILISIN"/>
</dbReference>
<feature type="signal peptide" evidence="10">
    <location>
        <begin position="1"/>
        <end position="30"/>
    </location>
</feature>
<dbReference type="PROSITE" id="PS00136">
    <property type="entry name" value="SUBTILASE_ASP"/>
    <property type="match status" value="1"/>
</dbReference>
<dbReference type="Gene3D" id="2.60.40.2310">
    <property type="match status" value="1"/>
</dbReference>
<keyword evidence="16" id="KW-1185">Reference proteome</keyword>
<evidence type="ECO:0000256" key="6">
    <source>
        <dbReference type="ARBA" id="ARBA00022825"/>
    </source>
</evidence>
<evidence type="ECO:0000256" key="3">
    <source>
        <dbReference type="ARBA" id="ARBA00022670"/>
    </source>
</evidence>
<dbReference type="InterPro" id="IPR010259">
    <property type="entry name" value="S8pro/Inhibitor_I9"/>
</dbReference>
<evidence type="ECO:0000256" key="8">
    <source>
        <dbReference type="RuleBase" id="RU003355"/>
    </source>
</evidence>
<evidence type="ECO:0000259" key="11">
    <source>
        <dbReference type="Pfam" id="PF00082"/>
    </source>
</evidence>
<dbReference type="InterPro" id="IPR023827">
    <property type="entry name" value="Peptidase_S8_Asp-AS"/>
</dbReference>
<dbReference type="InterPro" id="IPR003137">
    <property type="entry name" value="PA_domain"/>
</dbReference>
<accession>A0ABP4LQK4</accession>
<protein>
    <recommendedName>
        <fullName evidence="17">PA domain-containing protein</fullName>
    </recommendedName>
</protein>
<dbReference type="CDD" id="cd02120">
    <property type="entry name" value="PA_subtilisin_like"/>
    <property type="match status" value="1"/>
</dbReference>
<dbReference type="RefSeq" id="WP_344175120.1">
    <property type="nucleotide sequence ID" value="NZ_BAAANC010000002.1"/>
</dbReference>
<evidence type="ECO:0000256" key="1">
    <source>
        <dbReference type="ARBA" id="ARBA00011073"/>
    </source>
</evidence>
<feature type="active site" description="Charge relay system" evidence="7">
    <location>
        <position position="201"/>
    </location>
</feature>
<dbReference type="InterPro" id="IPR045051">
    <property type="entry name" value="SBT"/>
</dbReference>
<dbReference type="SUPFAM" id="SSF52743">
    <property type="entry name" value="Subtilisin-like"/>
    <property type="match status" value="1"/>
</dbReference>
<reference evidence="16" key="1">
    <citation type="journal article" date="2019" name="Int. J. Syst. Evol. Microbiol.">
        <title>The Global Catalogue of Microorganisms (GCM) 10K type strain sequencing project: providing services to taxonomists for standard genome sequencing and annotation.</title>
        <authorList>
            <consortium name="The Broad Institute Genomics Platform"/>
            <consortium name="The Broad Institute Genome Sequencing Center for Infectious Disease"/>
            <person name="Wu L."/>
            <person name="Ma J."/>
        </authorList>
    </citation>
    <scope>NUCLEOTIDE SEQUENCE [LARGE SCALE GENOMIC DNA]</scope>
    <source>
        <strain evidence="16">JCM 14303</strain>
    </source>
</reference>
<dbReference type="Gene3D" id="3.50.30.30">
    <property type="match status" value="1"/>
</dbReference>
<organism evidence="15 16">
    <name type="scientific">Kribbella lupini</name>
    <dbReference type="NCBI Taxonomy" id="291602"/>
    <lineage>
        <taxon>Bacteria</taxon>
        <taxon>Bacillati</taxon>
        <taxon>Actinomycetota</taxon>
        <taxon>Actinomycetes</taxon>
        <taxon>Propionibacteriales</taxon>
        <taxon>Kribbellaceae</taxon>
        <taxon>Kribbella</taxon>
    </lineage>
</organism>
<evidence type="ECO:0000256" key="10">
    <source>
        <dbReference type="SAM" id="SignalP"/>
    </source>
</evidence>
<dbReference type="InterPro" id="IPR015500">
    <property type="entry name" value="Peptidase_S8_subtilisin-rel"/>
</dbReference>
<feature type="active site" description="Charge relay system" evidence="7">
    <location>
        <position position="292"/>
    </location>
</feature>
<dbReference type="Pfam" id="PF00082">
    <property type="entry name" value="Peptidase_S8"/>
    <property type="match status" value="1"/>
</dbReference>
<dbReference type="Proteomes" id="UP001500363">
    <property type="component" value="Unassembled WGS sequence"/>
</dbReference>
<evidence type="ECO:0000313" key="15">
    <source>
        <dbReference type="EMBL" id="GAA1529545.1"/>
    </source>
</evidence>
<dbReference type="PANTHER" id="PTHR10795">
    <property type="entry name" value="PROPROTEIN CONVERTASE SUBTILISIN/KEXIN"/>
    <property type="match status" value="1"/>
</dbReference>
<comment type="similarity">
    <text evidence="1 7 8">Belongs to the peptidase S8 family.</text>
</comment>
<dbReference type="InterPro" id="IPR023828">
    <property type="entry name" value="Peptidase_S8_Ser-AS"/>
</dbReference>
<dbReference type="Gene3D" id="3.30.70.80">
    <property type="entry name" value="Peptidase S8 propeptide/proteinase inhibitor I9"/>
    <property type="match status" value="1"/>
</dbReference>
<evidence type="ECO:0000256" key="5">
    <source>
        <dbReference type="ARBA" id="ARBA00022801"/>
    </source>
</evidence>
<dbReference type="Pfam" id="PF05922">
    <property type="entry name" value="Inhibitor_I9"/>
    <property type="match status" value="1"/>
</dbReference>
<dbReference type="PROSITE" id="PS00138">
    <property type="entry name" value="SUBTILASE_SER"/>
    <property type="match status" value="1"/>
</dbReference>
<dbReference type="PROSITE" id="PS51892">
    <property type="entry name" value="SUBTILASE"/>
    <property type="match status" value="1"/>
</dbReference>
<evidence type="ECO:0000256" key="7">
    <source>
        <dbReference type="PROSITE-ProRule" id="PRU01240"/>
    </source>
</evidence>
<dbReference type="SUPFAM" id="SSF54897">
    <property type="entry name" value="Protease propeptides/inhibitors"/>
    <property type="match status" value="1"/>
</dbReference>
<dbReference type="EMBL" id="BAAANC010000002">
    <property type="protein sequence ID" value="GAA1529545.1"/>
    <property type="molecule type" value="Genomic_DNA"/>
</dbReference>
<keyword evidence="5 7" id="KW-0378">Hydrolase</keyword>
<comment type="caution">
    <text evidence="15">The sequence shown here is derived from an EMBL/GenBank/DDBJ whole genome shotgun (WGS) entry which is preliminary data.</text>
</comment>
<dbReference type="Pfam" id="PF02225">
    <property type="entry name" value="PA"/>
    <property type="match status" value="1"/>
</dbReference>
<keyword evidence="3 7" id="KW-0645">Protease</keyword>
<evidence type="ECO:0000313" key="16">
    <source>
        <dbReference type="Proteomes" id="UP001500363"/>
    </source>
</evidence>
<feature type="domain" description="Subtilisin-like protease fibronectin type-III" evidence="14">
    <location>
        <begin position="710"/>
        <end position="803"/>
    </location>
</feature>
<feature type="active site" description="Charge relay system" evidence="7">
    <location>
        <position position="621"/>
    </location>
</feature>
<gene>
    <name evidence="15" type="ORF">GCM10009741_34300</name>
</gene>
<dbReference type="InterPro" id="IPR000209">
    <property type="entry name" value="Peptidase_S8/S53_dom"/>
</dbReference>
<feature type="domain" description="Inhibitor I9" evidence="13">
    <location>
        <begin position="65"/>
        <end position="162"/>
    </location>
</feature>
<evidence type="ECO:0000256" key="4">
    <source>
        <dbReference type="ARBA" id="ARBA00022729"/>
    </source>
</evidence>
<keyword evidence="6 7" id="KW-0720">Serine protease</keyword>
<feature type="chain" id="PRO_5046104409" description="PA domain-containing protein" evidence="10">
    <location>
        <begin position="31"/>
        <end position="1408"/>
    </location>
</feature>
<dbReference type="Gene3D" id="3.40.50.200">
    <property type="entry name" value="Peptidase S8/S53 domain"/>
    <property type="match status" value="1"/>
</dbReference>
<dbReference type="InterPro" id="IPR036852">
    <property type="entry name" value="Peptidase_S8/S53_dom_sf"/>
</dbReference>
<evidence type="ECO:0000259" key="12">
    <source>
        <dbReference type="Pfam" id="PF02225"/>
    </source>
</evidence>
<dbReference type="InterPro" id="IPR046450">
    <property type="entry name" value="PA_dom_sf"/>
</dbReference>
<keyword evidence="2" id="KW-0964">Secreted</keyword>
<evidence type="ECO:0008006" key="17">
    <source>
        <dbReference type="Google" id="ProtNLM"/>
    </source>
</evidence>
<evidence type="ECO:0000256" key="2">
    <source>
        <dbReference type="ARBA" id="ARBA00022525"/>
    </source>
</evidence>
<dbReference type="InterPro" id="IPR041469">
    <property type="entry name" value="Subtilisin-like_FN3"/>
</dbReference>
<dbReference type="SUPFAM" id="SSF52025">
    <property type="entry name" value="PA domain"/>
    <property type="match status" value="1"/>
</dbReference>
<feature type="domain" description="PA" evidence="12">
    <location>
        <begin position="453"/>
        <end position="537"/>
    </location>
</feature>
<name>A0ABP4LQK4_9ACTN</name>
<dbReference type="Pfam" id="PF17766">
    <property type="entry name" value="fn3_6"/>
    <property type="match status" value="1"/>
</dbReference>
<evidence type="ECO:0000259" key="13">
    <source>
        <dbReference type="Pfam" id="PF05922"/>
    </source>
</evidence>
<dbReference type="InterPro" id="IPR037045">
    <property type="entry name" value="S8pro/Inhibitor_I9_sf"/>
</dbReference>